<proteinExistence type="predicted"/>
<dbReference type="RefSeq" id="WP_377765963.1">
    <property type="nucleotide sequence ID" value="NZ_JBHULB010000007.1"/>
</dbReference>
<sequence length="323" mass="36334">MKVVFSVLWILCPLLMLGQNSNYIAVAESGDGIFSILRKQGLNPTKYYAEFVALNEKNLRNGSELHLGRAYLIPYAADSFKKTAVQVRTDNKMEESIFKSELAEISPKSTKLKNAVIYLISGNSVDGTSASVNKLTDEITLNLAQELMVHGAQVYLIESEAENKHALVQKSPYKKTEGAMAPLSQMQEYVEIINKKYLKHQGKYQRLLITRVNDDITDEHCEVSVYHHNSSENGRRIAANIQRTFNENSIESKPFREYTEIFIDKNNLYLAKNALPAITLIEIGNGKKPTIEDTILVNANQELLSNIITSGVLNDYADLEIEK</sequence>
<accession>A0ABW5MUB9</accession>
<feature type="chain" id="PRO_5045261935" description="LysM domain-containing protein" evidence="1">
    <location>
        <begin position="19"/>
        <end position="323"/>
    </location>
</feature>
<evidence type="ECO:0000313" key="2">
    <source>
        <dbReference type="EMBL" id="MFD2586386.1"/>
    </source>
</evidence>
<name>A0ABW5MUB9_9FLAO</name>
<evidence type="ECO:0000313" key="3">
    <source>
        <dbReference type="Proteomes" id="UP001597526"/>
    </source>
</evidence>
<keyword evidence="3" id="KW-1185">Reference proteome</keyword>
<keyword evidence="1" id="KW-0732">Signal</keyword>
<reference evidence="3" key="1">
    <citation type="journal article" date="2019" name="Int. J. Syst. Evol. Microbiol.">
        <title>The Global Catalogue of Microorganisms (GCM) 10K type strain sequencing project: providing services to taxonomists for standard genome sequencing and annotation.</title>
        <authorList>
            <consortium name="The Broad Institute Genomics Platform"/>
            <consortium name="The Broad Institute Genome Sequencing Center for Infectious Disease"/>
            <person name="Wu L."/>
            <person name="Ma J."/>
        </authorList>
    </citation>
    <scope>NUCLEOTIDE SEQUENCE [LARGE SCALE GENOMIC DNA]</scope>
    <source>
        <strain evidence="3">KCTC 52368</strain>
    </source>
</reference>
<gene>
    <name evidence="2" type="ORF">ACFSQJ_05570</name>
</gene>
<feature type="signal peptide" evidence="1">
    <location>
        <begin position="1"/>
        <end position="18"/>
    </location>
</feature>
<dbReference type="Proteomes" id="UP001597526">
    <property type="component" value="Unassembled WGS sequence"/>
</dbReference>
<evidence type="ECO:0008006" key="4">
    <source>
        <dbReference type="Google" id="ProtNLM"/>
    </source>
</evidence>
<organism evidence="2 3">
    <name type="scientific">Croceitalea marina</name>
    <dbReference type="NCBI Taxonomy" id="1775166"/>
    <lineage>
        <taxon>Bacteria</taxon>
        <taxon>Pseudomonadati</taxon>
        <taxon>Bacteroidota</taxon>
        <taxon>Flavobacteriia</taxon>
        <taxon>Flavobacteriales</taxon>
        <taxon>Flavobacteriaceae</taxon>
        <taxon>Croceitalea</taxon>
    </lineage>
</organism>
<dbReference type="EMBL" id="JBHULB010000007">
    <property type="protein sequence ID" value="MFD2586386.1"/>
    <property type="molecule type" value="Genomic_DNA"/>
</dbReference>
<evidence type="ECO:0000256" key="1">
    <source>
        <dbReference type="SAM" id="SignalP"/>
    </source>
</evidence>
<protein>
    <recommendedName>
        <fullName evidence="4">LysM domain-containing protein</fullName>
    </recommendedName>
</protein>
<dbReference type="Gene3D" id="3.40.630.40">
    <property type="entry name" value="Zn-dependent exopeptidases"/>
    <property type="match status" value="1"/>
</dbReference>
<comment type="caution">
    <text evidence="2">The sequence shown here is derived from an EMBL/GenBank/DDBJ whole genome shotgun (WGS) entry which is preliminary data.</text>
</comment>